<gene>
    <name evidence="1" type="ORF">CYMTET_4378</name>
</gene>
<dbReference type="Proteomes" id="UP001190700">
    <property type="component" value="Unassembled WGS sequence"/>
</dbReference>
<dbReference type="AlphaFoldDB" id="A0AAE0H1H6"/>
<protein>
    <submittedName>
        <fullName evidence="1">Uncharacterized protein</fullName>
    </submittedName>
</protein>
<evidence type="ECO:0000313" key="1">
    <source>
        <dbReference type="EMBL" id="KAK3288134.1"/>
    </source>
</evidence>
<proteinExistence type="predicted"/>
<dbReference type="EMBL" id="LGRX02000590">
    <property type="protein sequence ID" value="KAK3288134.1"/>
    <property type="molecule type" value="Genomic_DNA"/>
</dbReference>
<organism evidence="1 2">
    <name type="scientific">Cymbomonas tetramitiformis</name>
    <dbReference type="NCBI Taxonomy" id="36881"/>
    <lineage>
        <taxon>Eukaryota</taxon>
        <taxon>Viridiplantae</taxon>
        <taxon>Chlorophyta</taxon>
        <taxon>Pyramimonadophyceae</taxon>
        <taxon>Pyramimonadales</taxon>
        <taxon>Pyramimonadaceae</taxon>
        <taxon>Cymbomonas</taxon>
    </lineage>
</organism>
<accession>A0AAE0H1H6</accession>
<reference evidence="1 2" key="1">
    <citation type="journal article" date="2015" name="Genome Biol. Evol.">
        <title>Comparative Genomics of a Bacterivorous Green Alga Reveals Evolutionary Causalities and Consequences of Phago-Mixotrophic Mode of Nutrition.</title>
        <authorList>
            <person name="Burns J.A."/>
            <person name="Paasch A."/>
            <person name="Narechania A."/>
            <person name="Kim E."/>
        </authorList>
    </citation>
    <scope>NUCLEOTIDE SEQUENCE [LARGE SCALE GENOMIC DNA]</scope>
    <source>
        <strain evidence="1 2">PLY_AMNH</strain>
    </source>
</reference>
<name>A0AAE0H1H6_9CHLO</name>
<comment type="caution">
    <text evidence="1">The sequence shown here is derived from an EMBL/GenBank/DDBJ whole genome shotgun (WGS) entry which is preliminary data.</text>
</comment>
<evidence type="ECO:0000313" key="2">
    <source>
        <dbReference type="Proteomes" id="UP001190700"/>
    </source>
</evidence>
<keyword evidence="2" id="KW-1185">Reference proteome</keyword>
<sequence>MALRMTAGTVGVSNSSMQRLDPAGWVAGLMGPAMAGVQGAQRARVVAALNAARLVPDSLRVPEVALRELFRPGAVARPFTGWSYLAPQRAS</sequence>